<dbReference type="AlphaFoldDB" id="A0A2H3DHI3"/>
<dbReference type="Pfam" id="PF12588">
    <property type="entry name" value="PSDC"/>
    <property type="match status" value="1"/>
</dbReference>
<sequence length="453" mass="50174">MSQPEKTTLTGYGGWIPVNVAIYESFIQDLIQLSTTPREAHADHTAPVAKFEVVIKADPEMVDLWDQIFLQDLPKNKDSPKNKIVCFDQLLYMMDDVIVAPPRFYLDEEDKGEPIGVPLYLLFDLFSNTAAGHDLFRKQAFNAAMKDLLDAWGTYLMTPDSNKTLTDADDGWFSSAAIAVLEDKDRGKFNATYVCPDPDAVNRGFTSWDEFFTRKVQAEARPVDVPEDKTLIHNACESTVYRTQTGVKEHDQFWLKGQPYSVYDMLNRDSMAKIFIGGTVYQAFLSPQDYHRWHSPVDGTIIRTQVIPGTYYAVLPDAGAEVGDPDLKPGDPRGAMIRSQAWLTLSATRAIIYILADNPVIGLVAFIGVGMVEVSTCAVSVKSKQRVSVGDELGMFHFGGSSHALIFGPQVRVTFADNIKVNQHVKVKSIIAQASLQVRPVFGSSGYLVLGGS</sequence>
<evidence type="ECO:0000256" key="1">
    <source>
        <dbReference type="ARBA" id="ARBA00022793"/>
    </source>
</evidence>
<dbReference type="InterPro" id="IPR003817">
    <property type="entry name" value="PS_Dcarbxylase"/>
</dbReference>
<accession>A0A2H3DHI3</accession>
<dbReference type="OrthoDB" id="5973539at2759"/>
<dbReference type="Pfam" id="PF02666">
    <property type="entry name" value="PS_Dcarbxylase"/>
    <property type="match status" value="1"/>
</dbReference>
<evidence type="ECO:0000259" key="3">
    <source>
        <dbReference type="Pfam" id="PF12588"/>
    </source>
</evidence>
<dbReference type="PANTHER" id="PTHR10067:SF9">
    <property type="entry name" value="PHOSPHATIDYLSERINE DECARBOXYLASE FAMILY PROTEIN (AFU_ORTHOLOGUE AFUA_7G01730)"/>
    <property type="match status" value="1"/>
</dbReference>
<dbReference type="OMA" id="ACESAVF"/>
<proteinExistence type="predicted"/>
<dbReference type="STRING" id="47427.A0A2H3DHI3"/>
<feature type="domain" description="L-tryptophan decarboxylase PsiD-like" evidence="3">
    <location>
        <begin position="47"/>
        <end position="179"/>
    </location>
</feature>
<dbReference type="Proteomes" id="UP000217790">
    <property type="component" value="Unassembled WGS sequence"/>
</dbReference>
<reference evidence="5" key="1">
    <citation type="journal article" date="2017" name="Nat. Ecol. Evol.">
        <title>Genome expansion and lineage-specific genetic innovations in the forest pathogenic fungi Armillaria.</title>
        <authorList>
            <person name="Sipos G."/>
            <person name="Prasanna A.N."/>
            <person name="Walter M.C."/>
            <person name="O'Connor E."/>
            <person name="Balint B."/>
            <person name="Krizsan K."/>
            <person name="Kiss B."/>
            <person name="Hess J."/>
            <person name="Varga T."/>
            <person name="Slot J."/>
            <person name="Riley R."/>
            <person name="Boka B."/>
            <person name="Rigling D."/>
            <person name="Barry K."/>
            <person name="Lee J."/>
            <person name="Mihaltcheva S."/>
            <person name="LaButti K."/>
            <person name="Lipzen A."/>
            <person name="Waldron R."/>
            <person name="Moloney N.M."/>
            <person name="Sperisen C."/>
            <person name="Kredics L."/>
            <person name="Vagvoelgyi C."/>
            <person name="Patrignani A."/>
            <person name="Fitzpatrick D."/>
            <person name="Nagy I."/>
            <person name="Doyle S."/>
            <person name="Anderson J.B."/>
            <person name="Grigoriev I.V."/>
            <person name="Gueldener U."/>
            <person name="Muensterkoetter M."/>
            <person name="Nagy L.G."/>
        </authorList>
    </citation>
    <scope>NUCLEOTIDE SEQUENCE [LARGE SCALE GENOMIC DNA]</scope>
    <source>
        <strain evidence="5">Ar21-2</strain>
    </source>
</reference>
<name>A0A2H3DHI3_ARMGA</name>
<protein>
    <submittedName>
        <fullName evidence="4">Phosphatidylserine decarboxylase</fullName>
    </submittedName>
</protein>
<dbReference type="EMBL" id="KZ293657">
    <property type="protein sequence ID" value="PBK93284.1"/>
    <property type="molecule type" value="Genomic_DNA"/>
</dbReference>
<keyword evidence="1" id="KW-0210">Decarboxylase</keyword>
<keyword evidence="5" id="KW-1185">Reference proteome</keyword>
<dbReference type="GO" id="GO:0006646">
    <property type="term" value="P:phosphatidylethanolamine biosynthetic process"/>
    <property type="evidence" value="ECO:0007669"/>
    <property type="project" value="TreeGrafter"/>
</dbReference>
<dbReference type="PANTHER" id="PTHR10067">
    <property type="entry name" value="PHOSPHATIDYLSERINE DECARBOXYLASE"/>
    <property type="match status" value="1"/>
</dbReference>
<organism evidence="4 5">
    <name type="scientific">Armillaria gallica</name>
    <name type="common">Bulbous honey fungus</name>
    <name type="synonym">Armillaria bulbosa</name>
    <dbReference type="NCBI Taxonomy" id="47427"/>
    <lineage>
        <taxon>Eukaryota</taxon>
        <taxon>Fungi</taxon>
        <taxon>Dikarya</taxon>
        <taxon>Basidiomycota</taxon>
        <taxon>Agaricomycotina</taxon>
        <taxon>Agaricomycetes</taxon>
        <taxon>Agaricomycetidae</taxon>
        <taxon>Agaricales</taxon>
        <taxon>Marasmiineae</taxon>
        <taxon>Physalacriaceae</taxon>
        <taxon>Armillaria</taxon>
    </lineage>
</organism>
<evidence type="ECO:0000256" key="2">
    <source>
        <dbReference type="ARBA" id="ARBA00023239"/>
    </source>
</evidence>
<gene>
    <name evidence="4" type="ORF">ARMGADRAFT_929914</name>
</gene>
<keyword evidence="2" id="KW-0456">Lyase</keyword>
<evidence type="ECO:0000313" key="5">
    <source>
        <dbReference type="Proteomes" id="UP000217790"/>
    </source>
</evidence>
<evidence type="ECO:0000313" key="4">
    <source>
        <dbReference type="EMBL" id="PBK93284.1"/>
    </source>
</evidence>
<dbReference type="GO" id="GO:0004609">
    <property type="term" value="F:phosphatidylserine decarboxylase activity"/>
    <property type="evidence" value="ECO:0007669"/>
    <property type="project" value="InterPro"/>
</dbReference>
<dbReference type="InterPro" id="IPR022237">
    <property type="entry name" value="PsiD-like"/>
</dbReference>
<dbReference type="InParanoid" id="A0A2H3DHI3"/>
<dbReference type="GO" id="GO:0005739">
    <property type="term" value="C:mitochondrion"/>
    <property type="evidence" value="ECO:0007669"/>
    <property type="project" value="TreeGrafter"/>
</dbReference>